<reference evidence="1 2" key="2">
    <citation type="submission" date="2019-05" db="EMBL/GenBank/DDBJ databases">
        <authorList>
            <person name="Lianzixin W."/>
        </authorList>
    </citation>
    <scope>NUCLEOTIDE SEQUENCE [LARGE SCALE GENOMIC DNA]</scope>
    <source>
        <strain evidence="1 2">EC11</strain>
    </source>
</reference>
<reference evidence="1 2" key="3">
    <citation type="submission" date="2020-02" db="EMBL/GenBank/DDBJ databases">
        <title>Flavobacterium profundi sp. nov., isolated from a deep-sea seamount.</title>
        <authorList>
            <person name="Zhang D.-C."/>
        </authorList>
    </citation>
    <scope>NUCLEOTIDE SEQUENCE [LARGE SCALE GENOMIC DNA]</scope>
    <source>
        <strain evidence="1 2">EC11</strain>
    </source>
</reference>
<organism evidence="1 2">
    <name type="scientific">Flavobacterium jejuense</name>
    <dbReference type="NCBI Taxonomy" id="1544455"/>
    <lineage>
        <taxon>Bacteria</taxon>
        <taxon>Pseudomonadati</taxon>
        <taxon>Bacteroidota</taxon>
        <taxon>Flavobacteriia</taxon>
        <taxon>Flavobacteriales</taxon>
        <taxon>Flavobacteriaceae</taxon>
        <taxon>Flavobacterium</taxon>
    </lineage>
</organism>
<accession>A0ABX0IVE0</accession>
<evidence type="ECO:0000313" key="2">
    <source>
        <dbReference type="Proteomes" id="UP000817854"/>
    </source>
</evidence>
<proteinExistence type="predicted"/>
<dbReference type="Pfam" id="PF13715">
    <property type="entry name" value="CarbopepD_reg_2"/>
    <property type="match status" value="1"/>
</dbReference>
<gene>
    <name evidence="1" type="ORF">FIA58_017770</name>
</gene>
<dbReference type="RefSeq" id="WP_140964045.1">
    <property type="nucleotide sequence ID" value="NZ_VEVQ02000015.1"/>
</dbReference>
<reference evidence="2" key="1">
    <citation type="submission" date="2019-05" db="EMBL/GenBank/DDBJ databases">
        <title>Flavobacterium profundi sp. nov., isolated from a deep-sea seamount.</title>
        <authorList>
            <person name="Zhang D.-C."/>
        </authorList>
    </citation>
    <scope>NUCLEOTIDE SEQUENCE [LARGE SCALE GENOMIC DNA]</scope>
    <source>
        <strain evidence="2">EC11</strain>
    </source>
</reference>
<comment type="caution">
    <text evidence="1">The sequence shown here is derived from an EMBL/GenBank/DDBJ whole genome shotgun (WGS) entry which is preliminary data.</text>
</comment>
<evidence type="ECO:0000313" key="1">
    <source>
        <dbReference type="EMBL" id="NHN27531.1"/>
    </source>
</evidence>
<dbReference type="EMBL" id="VEVQ02000015">
    <property type="protein sequence ID" value="NHN27531.1"/>
    <property type="molecule type" value="Genomic_DNA"/>
</dbReference>
<name>A0ABX0IVE0_9FLAO</name>
<dbReference type="SUPFAM" id="SSF49464">
    <property type="entry name" value="Carboxypeptidase regulatory domain-like"/>
    <property type="match status" value="1"/>
</dbReference>
<dbReference type="InterPro" id="IPR008969">
    <property type="entry name" value="CarboxyPept-like_regulatory"/>
</dbReference>
<dbReference type="Gene3D" id="2.60.40.1120">
    <property type="entry name" value="Carboxypeptidase-like, regulatory domain"/>
    <property type="match status" value="1"/>
</dbReference>
<sequence length="255" mass="29769">MNTITKINLSNVRKCHQYWEEMPENEKGRLCLQCNNTIIDFRKSTDAKIAHMHIFSEQKVCGLYRKDQLEFPSKGIEERKEISWRAFYIGIFSFLSWSNFGQEKKAEVIIEQTDKKLDTIPKTILQKHSQDTIIPKEKTVISGIITDEKQVPLPGAYVIIKGTKKGASSDRDGFYKLDITDVLESQDSFQLSFGYIGYKEIVLSYDKLFIEDIKNRNIDVQFTEENVDLIVFSVGVKAPLHKRIWYKIRNVFRRK</sequence>
<keyword evidence="2" id="KW-1185">Reference proteome</keyword>
<dbReference type="Proteomes" id="UP000817854">
    <property type="component" value="Unassembled WGS sequence"/>
</dbReference>
<protein>
    <submittedName>
        <fullName evidence="1">Carboxypeptidase-like regulatory domain-containing protein</fullName>
    </submittedName>
</protein>